<dbReference type="InterPro" id="IPR010730">
    <property type="entry name" value="HET"/>
</dbReference>
<dbReference type="Pfam" id="PF06985">
    <property type="entry name" value="HET"/>
    <property type="match status" value="1"/>
</dbReference>
<feature type="domain" description="Heterokaryon incompatibility" evidence="1">
    <location>
        <begin position="47"/>
        <end position="127"/>
    </location>
</feature>
<name>A0A2L2SRS2_9HYPO</name>
<dbReference type="EMBL" id="LN649232">
    <property type="protein sequence ID" value="CEI41714.1"/>
    <property type="molecule type" value="Genomic_DNA"/>
</dbReference>
<accession>A0A2L2SRS2</accession>
<sequence>MRHFQYMTLLPREIRVLELQPGTIEGSLIGNIRQRFLSPYDDEIPKFEALSYTWGHPSRPQSNSLRNDPTSDNLVSASERITLNIANNLAVSLRALRLPTEERVVLCDQICINQADLGERSYQVQRIG</sequence>
<evidence type="ECO:0000313" key="3">
    <source>
        <dbReference type="Proteomes" id="UP000245910"/>
    </source>
</evidence>
<dbReference type="InterPro" id="IPR052895">
    <property type="entry name" value="HetReg/Transcr_Mod"/>
</dbReference>
<organism evidence="2 3">
    <name type="scientific">Fusarium venenatum</name>
    <dbReference type="NCBI Taxonomy" id="56646"/>
    <lineage>
        <taxon>Eukaryota</taxon>
        <taxon>Fungi</taxon>
        <taxon>Dikarya</taxon>
        <taxon>Ascomycota</taxon>
        <taxon>Pezizomycotina</taxon>
        <taxon>Sordariomycetes</taxon>
        <taxon>Hypocreomycetidae</taxon>
        <taxon>Hypocreales</taxon>
        <taxon>Nectriaceae</taxon>
        <taxon>Fusarium</taxon>
    </lineage>
</organism>
<evidence type="ECO:0000313" key="2">
    <source>
        <dbReference type="EMBL" id="CEI41714.1"/>
    </source>
</evidence>
<keyword evidence="3" id="KW-1185">Reference proteome</keyword>
<dbReference type="AlphaFoldDB" id="A0A2L2SRS2"/>
<dbReference type="Proteomes" id="UP000245910">
    <property type="component" value="Chromosome IIII"/>
</dbReference>
<dbReference type="PANTHER" id="PTHR24148">
    <property type="entry name" value="ANKYRIN REPEAT DOMAIN-CONTAINING PROTEIN 39 HOMOLOG-RELATED"/>
    <property type="match status" value="1"/>
</dbReference>
<proteinExistence type="predicted"/>
<evidence type="ECO:0000259" key="1">
    <source>
        <dbReference type="Pfam" id="PF06985"/>
    </source>
</evidence>
<protein>
    <recommendedName>
        <fullName evidence="1">Heterokaryon incompatibility domain-containing protein</fullName>
    </recommendedName>
</protein>
<dbReference type="PANTHER" id="PTHR24148:SF64">
    <property type="entry name" value="HETEROKARYON INCOMPATIBILITY DOMAIN-CONTAINING PROTEIN"/>
    <property type="match status" value="1"/>
</dbReference>
<reference evidence="3" key="1">
    <citation type="submission" date="2014-10" db="EMBL/GenBank/DDBJ databases">
        <authorList>
            <person name="King R."/>
        </authorList>
    </citation>
    <scope>NUCLEOTIDE SEQUENCE [LARGE SCALE GENOMIC DNA]</scope>
    <source>
        <strain evidence="3">A3/5</strain>
    </source>
</reference>